<evidence type="ECO:0000313" key="3">
    <source>
        <dbReference type="Proteomes" id="UP001433268"/>
    </source>
</evidence>
<evidence type="ECO:0000313" key="2">
    <source>
        <dbReference type="EMBL" id="KAK8080934.1"/>
    </source>
</evidence>
<feature type="compositionally biased region" description="Basic and acidic residues" evidence="1">
    <location>
        <begin position="1"/>
        <end position="10"/>
    </location>
</feature>
<dbReference type="Proteomes" id="UP001433268">
    <property type="component" value="Unassembled WGS sequence"/>
</dbReference>
<comment type="caution">
    <text evidence="2">The sequence shown here is derived from an EMBL/GenBank/DDBJ whole genome shotgun (WGS) entry which is preliminary data.</text>
</comment>
<feature type="region of interest" description="Disordered" evidence="1">
    <location>
        <begin position="97"/>
        <end position="143"/>
    </location>
</feature>
<accession>A0ABR1WBP8</accession>
<protein>
    <submittedName>
        <fullName evidence="2">Uncharacterized protein</fullName>
    </submittedName>
</protein>
<gene>
    <name evidence="2" type="ORF">PG997_008752</name>
</gene>
<dbReference type="RefSeq" id="XP_066668409.1">
    <property type="nucleotide sequence ID" value="XM_066813067.1"/>
</dbReference>
<dbReference type="GeneID" id="92046127"/>
<sequence length="143" mass="15724">MERDRWRVAEGRGGPRRVAKKDHPFCISDVLPPISQIQTTPGDASRGLEWLRLEGRWTAAVAFVQGVLKPNCRHPPTGKMKRASDFCWLGLLVGPPPQEQVPKGPEPPPKNPDPYLPVSVNARPPRAAVLSSPDPELSTTLNI</sequence>
<dbReference type="EMBL" id="JAQQWN010000006">
    <property type="protein sequence ID" value="KAK8080934.1"/>
    <property type="molecule type" value="Genomic_DNA"/>
</dbReference>
<feature type="compositionally biased region" description="Pro residues" evidence="1">
    <location>
        <begin position="97"/>
        <end position="115"/>
    </location>
</feature>
<organism evidence="2 3">
    <name type="scientific">Apiospora hydei</name>
    <dbReference type="NCBI Taxonomy" id="1337664"/>
    <lineage>
        <taxon>Eukaryota</taxon>
        <taxon>Fungi</taxon>
        <taxon>Dikarya</taxon>
        <taxon>Ascomycota</taxon>
        <taxon>Pezizomycotina</taxon>
        <taxon>Sordariomycetes</taxon>
        <taxon>Xylariomycetidae</taxon>
        <taxon>Amphisphaeriales</taxon>
        <taxon>Apiosporaceae</taxon>
        <taxon>Apiospora</taxon>
    </lineage>
</organism>
<keyword evidence="3" id="KW-1185">Reference proteome</keyword>
<name>A0ABR1WBP8_9PEZI</name>
<proteinExistence type="predicted"/>
<evidence type="ECO:0000256" key="1">
    <source>
        <dbReference type="SAM" id="MobiDB-lite"/>
    </source>
</evidence>
<feature type="region of interest" description="Disordered" evidence="1">
    <location>
        <begin position="1"/>
        <end position="20"/>
    </location>
</feature>
<reference evidence="2 3" key="1">
    <citation type="submission" date="2023-01" db="EMBL/GenBank/DDBJ databases">
        <title>Analysis of 21 Apiospora genomes using comparative genomics revels a genus with tremendous synthesis potential of carbohydrate active enzymes and secondary metabolites.</title>
        <authorList>
            <person name="Sorensen T."/>
        </authorList>
    </citation>
    <scope>NUCLEOTIDE SEQUENCE [LARGE SCALE GENOMIC DNA]</scope>
    <source>
        <strain evidence="2 3">CBS 114990</strain>
    </source>
</reference>